<dbReference type="PANTHER" id="PTHR30401:SF0">
    <property type="entry name" value="TRNA 2-SELENOURIDINE SYNTHASE"/>
    <property type="match status" value="1"/>
</dbReference>
<dbReference type="InterPro" id="IPR017582">
    <property type="entry name" value="SelU"/>
</dbReference>
<dbReference type="InterPro" id="IPR036873">
    <property type="entry name" value="Rhodanese-like_dom_sf"/>
</dbReference>
<dbReference type="PROSITE" id="PS50206">
    <property type="entry name" value="RHODANESE_3"/>
    <property type="match status" value="1"/>
</dbReference>
<dbReference type="NCBIfam" id="TIGR03167">
    <property type="entry name" value="tRNA_sel_U_synt"/>
    <property type="match status" value="1"/>
</dbReference>
<evidence type="ECO:0000256" key="1">
    <source>
        <dbReference type="ARBA" id="ARBA00023266"/>
    </source>
</evidence>
<feature type="domain" description="Rhodanese" evidence="2">
    <location>
        <begin position="18"/>
        <end position="135"/>
    </location>
</feature>
<dbReference type="SMART" id="SM00450">
    <property type="entry name" value="RHOD"/>
    <property type="match status" value="1"/>
</dbReference>
<dbReference type="GO" id="GO:0016740">
    <property type="term" value="F:transferase activity"/>
    <property type="evidence" value="ECO:0007669"/>
    <property type="project" value="UniProtKB-KW"/>
</dbReference>
<keyword evidence="3" id="KW-0808">Transferase</keyword>
<keyword evidence="1" id="KW-0711">Selenium</keyword>
<dbReference type="RefSeq" id="WP_226747943.1">
    <property type="nucleotide sequence ID" value="NZ_JAJATZ010000003.1"/>
</dbReference>
<dbReference type="InterPro" id="IPR001763">
    <property type="entry name" value="Rhodanese-like_dom"/>
</dbReference>
<proteinExistence type="predicted"/>
<dbReference type="EC" id="2.5.1.-" evidence="3"/>
<sequence length="350" mass="38274">MKRSFDTLDAILTHDFDTVIDVRSPAEFAEDHVPGAINLPALTNDQRAEVGTIYTQVSAFTARKLGAAMVARNVADYVDGPLNGFDGAWRPLVYCWRGGQRSGSVATILQQIGWRAEVVTGGYQSYRRLVHQSLYDDPVRHRLILLDGYTGTAKTALLHLLAARGVQTLDLEGLAAHRGSLLGRVEGGQPAQKGFESALAARLARLDPDRPTLVEAESSKIGRIVLPKQLWLNMTQAPRIEVTATLPVRAAFLTEAYQDIIADPARLRDRLQPLRNIRGHAVVDDWEALLAAGDFPALATALMDQHYDAAYARSRKTATRDWLGQVHADALDSAGREVVADQLADLIATL</sequence>
<evidence type="ECO:0000313" key="4">
    <source>
        <dbReference type="Proteomes" id="UP001138961"/>
    </source>
</evidence>
<comment type="caution">
    <text evidence="3">The sequence shown here is derived from an EMBL/GenBank/DDBJ whole genome shotgun (WGS) entry which is preliminary data.</text>
</comment>
<dbReference type="SUPFAM" id="SSF52821">
    <property type="entry name" value="Rhodanese/Cell cycle control phosphatase"/>
    <property type="match status" value="1"/>
</dbReference>
<dbReference type="NCBIfam" id="NF008752">
    <property type="entry name" value="PRK11784.1-4"/>
    <property type="match status" value="1"/>
</dbReference>
<protein>
    <submittedName>
        <fullName evidence="3">tRNA 2-selenouridine(34) synthase MnmH</fullName>
        <ecNumber evidence="3">2.5.1.-</ecNumber>
    </submittedName>
</protein>
<keyword evidence="4" id="KW-1185">Reference proteome</keyword>
<dbReference type="Gene3D" id="3.40.250.10">
    <property type="entry name" value="Rhodanese-like domain"/>
    <property type="match status" value="1"/>
</dbReference>
<name>A0ABS8BUD7_9RHOB</name>
<reference evidence="3" key="1">
    <citation type="submission" date="2021-10" db="EMBL/GenBank/DDBJ databases">
        <title>Loktanella gaetbuli sp. nov., isolated from a tidal flat.</title>
        <authorList>
            <person name="Park S."/>
            <person name="Yoon J.-H."/>
        </authorList>
    </citation>
    <scope>NUCLEOTIDE SEQUENCE</scope>
    <source>
        <strain evidence="3">TSTF-M6</strain>
    </source>
</reference>
<organism evidence="3 4">
    <name type="scientific">Loktanella gaetbuli</name>
    <dbReference type="NCBI Taxonomy" id="2881335"/>
    <lineage>
        <taxon>Bacteria</taxon>
        <taxon>Pseudomonadati</taxon>
        <taxon>Pseudomonadota</taxon>
        <taxon>Alphaproteobacteria</taxon>
        <taxon>Rhodobacterales</taxon>
        <taxon>Roseobacteraceae</taxon>
        <taxon>Loktanella</taxon>
    </lineage>
</organism>
<dbReference type="NCBIfam" id="NF008750">
    <property type="entry name" value="PRK11784.1-2"/>
    <property type="match status" value="1"/>
</dbReference>
<dbReference type="Pfam" id="PF26341">
    <property type="entry name" value="AAA_SelU"/>
    <property type="match status" value="1"/>
</dbReference>
<dbReference type="EMBL" id="JAJATZ010000003">
    <property type="protein sequence ID" value="MCB5199126.1"/>
    <property type="molecule type" value="Genomic_DNA"/>
</dbReference>
<dbReference type="InterPro" id="IPR001307">
    <property type="entry name" value="Thiosulphate_STrfase_CS"/>
</dbReference>
<dbReference type="Pfam" id="PF00581">
    <property type="entry name" value="Rhodanese"/>
    <property type="match status" value="1"/>
</dbReference>
<evidence type="ECO:0000313" key="3">
    <source>
        <dbReference type="EMBL" id="MCB5199126.1"/>
    </source>
</evidence>
<accession>A0ABS8BUD7</accession>
<dbReference type="PROSITE" id="PS00380">
    <property type="entry name" value="RHODANESE_1"/>
    <property type="match status" value="1"/>
</dbReference>
<dbReference type="PANTHER" id="PTHR30401">
    <property type="entry name" value="TRNA 2-SELENOURIDINE SYNTHASE"/>
    <property type="match status" value="1"/>
</dbReference>
<dbReference type="InterPro" id="IPR058840">
    <property type="entry name" value="AAA_SelU"/>
</dbReference>
<evidence type="ECO:0000259" key="2">
    <source>
        <dbReference type="PROSITE" id="PS50206"/>
    </source>
</evidence>
<gene>
    <name evidence="3" type="primary">mnmH</name>
    <name evidence="3" type="ORF">LGQ03_07720</name>
</gene>
<dbReference type="Proteomes" id="UP001138961">
    <property type="component" value="Unassembled WGS sequence"/>
</dbReference>